<organism evidence="1 2">
    <name type="scientific">Aspergillus luchuensis (strain CBS 106.47)</name>
    <dbReference type="NCBI Taxonomy" id="1137211"/>
    <lineage>
        <taxon>Eukaryota</taxon>
        <taxon>Fungi</taxon>
        <taxon>Dikarya</taxon>
        <taxon>Ascomycota</taxon>
        <taxon>Pezizomycotina</taxon>
        <taxon>Eurotiomycetes</taxon>
        <taxon>Eurotiomycetidae</taxon>
        <taxon>Eurotiales</taxon>
        <taxon>Aspergillaceae</taxon>
        <taxon>Aspergillus</taxon>
        <taxon>Aspergillus subgen. Circumdati</taxon>
    </lineage>
</organism>
<proteinExistence type="predicted"/>
<name>A0A1M3TGZ8_ASPLC</name>
<dbReference type="VEuPathDB" id="FungiDB:ASPFODRAFT_47064"/>
<dbReference type="AlphaFoldDB" id="A0A1M3TGZ8"/>
<evidence type="ECO:0000313" key="1">
    <source>
        <dbReference type="EMBL" id="OJZ85986.1"/>
    </source>
</evidence>
<sequence>METKQIITGLAKSLLRPFQLSCDCVRDWIGLTCRMVAGRTHASAHRVMELLISSQ</sequence>
<protein>
    <submittedName>
        <fullName evidence="1">Uncharacterized protein</fullName>
    </submittedName>
</protein>
<dbReference type="Proteomes" id="UP000184063">
    <property type="component" value="Unassembled WGS sequence"/>
</dbReference>
<evidence type="ECO:0000313" key="2">
    <source>
        <dbReference type="Proteomes" id="UP000184063"/>
    </source>
</evidence>
<gene>
    <name evidence="1" type="ORF">ASPFODRAFT_47064</name>
</gene>
<accession>A0A1M3TGZ8</accession>
<reference evidence="2" key="1">
    <citation type="journal article" date="2017" name="Genome Biol.">
        <title>Comparative genomics reveals high biological diversity and specific adaptations in the industrially and medically important fungal genus Aspergillus.</title>
        <authorList>
            <person name="de Vries R.P."/>
            <person name="Riley R."/>
            <person name="Wiebenga A."/>
            <person name="Aguilar-Osorio G."/>
            <person name="Amillis S."/>
            <person name="Uchima C.A."/>
            <person name="Anderluh G."/>
            <person name="Asadollahi M."/>
            <person name="Askin M."/>
            <person name="Barry K."/>
            <person name="Battaglia E."/>
            <person name="Bayram O."/>
            <person name="Benocci T."/>
            <person name="Braus-Stromeyer S.A."/>
            <person name="Caldana C."/>
            <person name="Canovas D."/>
            <person name="Cerqueira G.C."/>
            <person name="Chen F."/>
            <person name="Chen W."/>
            <person name="Choi C."/>
            <person name="Clum A."/>
            <person name="Dos Santos R.A."/>
            <person name="Damasio A.R."/>
            <person name="Diallinas G."/>
            <person name="Emri T."/>
            <person name="Fekete E."/>
            <person name="Flipphi M."/>
            <person name="Freyberg S."/>
            <person name="Gallo A."/>
            <person name="Gournas C."/>
            <person name="Habgood R."/>
            <person name="Hainaut M."/>
            <person name="Harispe M.L."/>
            <person name="Henrissat B."/>
            <person name="Hilden K.S."/>
            <person name="Hope R."/>
            <person name="Hossain A."/>
            <person name="Karabika E."/>
            <person name="Karaffa L."/>
            <person name="Karanyi Z."/>
            <person name="Krasevec N."/>
            <person name="Kuo A."/>
            <person name="Kusch H."/>
            <person name="LaButti K."/>
            <person name="Lagendijk E.L."/>
            <person name="Lapidus A."/>
            <person name="Levasseur A."/>
            <person name="Lindquist E."/>
            <person name="Lipzen A."/>
            <person name="Logrieco A.F."/>
            <person name="MacCabe A."/>
            <person name="Maekelae M.R."/>
            <person name="Malavazi I."/>
            <person name="Melin P."/>
            <person name="Meyer V."/>
            <person name="Mielnichuk N."/>
            <person name="Miskei M."/>
            <person name="Molnar A.P."/>
            <person name="Mule G."/>
            <person name="Ngan C.Y."/>
            <person name="Orejas M."/>
            <person name="Orosz E."/>
            <person name="Ouedraogo J.P."/>
            <person name="Overkamp K.M."/>
            <person name="Park H.-S."/>
            <person name="Perrone G."/>
            <person name="Piumi F."/>
            <person name="Punt P.J."/>
            <person name="Ram A.F."/>
            <person name="Ramon A."/>
            <person name="Rauscher S."/>
            <person name="Record E."/>
            <person name="Riano-Pachon D.M."/>
            <person name="Robert V."/>
            <person name="Roehrig J."/>
            <person name="Ruller R."/>
            <person name="Salamov A."/>
            <person name="Salih N.S."/>
            <person name="Samson R.A."/>
            <person name="Sandor E."/>
            <person name="Sanguinetti M."/>
            <person name="Schuetze T."/>
            <person name="Sepcic K."/>
            <person name="Shelest E."/>
            <person name="Sherlock G."/>
            <person name="Sophianopoulou V."/>
            <person name="Squina F.M."/>
            <person name="Sun H."/>
            <person name="Susca A."/>
            <person name="Todd R.B."/>
            <person name="Tsang A."/>
            <person name="Unkles S.E."/>
            <person name="van de Wiele N."/>
            <person name="van Rossen-Uffink D."/>
            <person name="Oliveira J.V."/>
            <person name="Vesth T.C."/>
            <person name="Visser J."/>
            <person name="Yu J.-H."/>
            <person name="Zhou M."/>
            <person name="Andersen M.R."/>
            <person name="Archer D.B."/>
            <person name="Baker S.E."/>
            <person name="Benoit I."/>
            <person name="Brakhage A.A."/>
            <person name="Braus G.H."/>
            <person name="Fischer R."/>
            <person name="Frisvad J.C."/>
            <person name="Goldman G.H."/>
            <person name="Houbraken J."/>
            <person name="Oakley B."/>
            <person name="Pocsi I."/>
            <person name="Scazzocchio C."/>
            <person name="Seiboth B."/>
            <person name="vanKuyk P.A."/>
            <person name="Wortman J."/>
            <person name="Dyer P.S."/>
            <person name="Grigoriev I.V."/>
        </authorList>
    </citation>
    <scope>NUCLEOTIDE SEQUENCE [LARGE SCALE GENOMIC DNA]</scope>
    <source>
        <strain evidence="2">CBS 106.47</strain>
    </source>
</reference>
<dbReference type="EMBL" id="KV878242">
    <property type="protein sequence ID" value="OJZ85986.1"/>
    <property type="molecule type" value="Genomic_DNA"/>
</dbReference>